<dbReference type="Gene3D" id="2.40.50.1020">
    <property type="entry name" value="LytTr DNA-binding domain"/>
    <property type="match status" value="1"/>
</dbReference>
<sequence length="315" mass="35798">MNSKLAITIDSFTVEGNIISPSIEMYFEKGSISGIYSDVAKLNFLASQFALNPLIHTELRNNGIYNRLTVNEYINFLKGLYSPSITNGDLLTLLEMNDKKKARLHNLSNAEKQRLRLIHCLMNDKPMQVIEEPFQNLDEHAKTIVINILGALKKLQKTVIILSNNMEDILTASDSVFRLDASGLQVVDVKEEETAALEKNEITPFRVEKIPTKRNERIILFNPPEIDYIESVEGQVSVYVSGEPYPTSLTLNELEQKLTPFGFFRCHRSYIVNLQKVREITTWTRNSYSLSLHASKAVVPLSKNKLVELKRIIGI</sequence>
<comment type="caution">
    <text evidence="2">The sequence shown here is derived from an EMBL/GenBank/DDBJ whole genome shotgun (WGS) entry which is preliminary data.</text>
</comment>
<keyword evidence="3" id="KW-1185">Reference proteome</keyword>
<proteinExistence type="predicted"/>
<evidence type="ECO:0000313" key="3">
    <source>
        <dbReference type="Proteomes" id="UP000030408"/>
    </source>
</evidence>
<dbReference type="Gene3D" id="3.40.50.300">
    <property type="entry name" value="P-loop containing nucleotide triphosphate hydrolases"/>
    <property type="match status" value="1"/>
</dbReference>
<dbReference type="SUPFAM" id="SSF52540">
    <property type="entry name" value="P-loop containing nucleoside triphosphate hydrolases"/>
    <property type="match status" value="1"/>
</dbReference>
<dbReference type="AlphaFoldDB" id="A0A0A3HSZ2"/>
<dbReference type="GO" id="GO:0000156">
    <property type="term" value="F:phosphorelay response regulator activity"/>
    <property type="evidence" value="ECO:0007669"/>
    <property type="project" value="InterPro"/>
</dbReference>
<reference evidence="2 3" key="1">
    <citation type="submission" date="2014-02" db="EMBL/GenBank/DDBJ databases">
        <title>Draft genome sequence of Lysinibacillus sinduriensis JCM 15800.</title>
        <authorList>
            <person name="Zhang F."/>
            <person name="Wang G."/>
            <person name="Zhang L."/>
        </authorList>
    </citation>
    <scope>NUCLEOTIDE SEQUENCE [LARGE SCALE GENOMIC DNA]</scope>
    <source>
        <strain evidence="2 3">JCM 15800</strain>
    </source>
</reference>
<accession>A0A0A3HSZ2</accession>
<keyword evidence="2" id="KW-0547">Nucleotide-binding</keyword>
<dbReference type="eggNOG" id="COG1131">
    <property type="taxonomic scope" value="Bacteria"/>
</dbReference>
<feature type="domain" description="HTH LytTR-type" evidence="1">
    <location>
        <begin position="210"/>
        <end position="315"/>
    </location>
</feature>
<dbReference type="eggNOG" id="COG3279">
    <property type="taxonomic scope" value="Bacteria"/>
</dbReference>
<dbReference type="InterPro" id="IPR007492">
    <property type="entry name" value="LytTR_DNA-bd_dom"/>
</dbReference>
<dbReference type="SMART" id="SM00850">
    <property type="entry name" value="LytTR"/>
    <property type="match status" value="1"/>
</dbReference>
<dbReference type="GO" id="GO:0003677">
    <property type="term" value="F:DNA binding"/>
    <property type="evidence" value="ECO:0007669"/>
    <property type="project" value="InterPro"/>
</dbReference>
<dbReference type="RefSeq" id="WP_036200531.1">
    <property type="nucleotide sequence ID" value="NZ_AVCY01000006.1"/>
</dbReference>
<gene>
    <name evidence="2" type="ORF">CD33_10515</name>
</gene>
<protein>
    <submittedName>
        <fullName evidence="2">ABC transporter ATP-binding protein</fullName>
    </submittedName>
</protein>
<dbReference type="EMBL" id="JPVO01000050">
    <property type="protein sequence ID" value="KGR75564.1"/>
    <property type="molecule type" value="Genomic_DNA"/>
</dbReference>
<dbReference type="Pfam" id="PF04397">
    <property type="entry name" value="LytTR"/>
    <property type="match status" value="1"/>
</dbReference>
<keyword evidence="2" id="KW-0067">ATP-binding</keyword>
<dbReference type="InterPro" id="IPR027417">
    <property type="entry name" value="P-loop_NTPase"/>
</dbReference>
<evidence type="ECO:0000259" key="1">
    <source>
        <dbReference type="PROSITE" id="PS50930"/>
    </source>
</evidence>
<dbReference type="PANTHER" id="PTHR37299">
    <property type="entry name" value="TRANSCRIPTIONAL REGULATOR-RELATED"/>
    <property type="match status" value="1"/>
</dbReference>
<dbReference type="GO" id="GO:0005524">
    <property type="term" value="F:ATP binding"/>
    <property type="evidence" value="ECO:0007669"/>
    <property type="project" value="UniProtKB-KW"/>
</dbReference>
<dbReference type="InterPro" id="IPR012046">
    <property type="entry name" value="LytTR_ABC"/>
</dbReference>
<dbReference type="Proteomes" id="UP000030408">
    <property type="component" value="Unassembled WGS sequence"/>
</dbReference>
<dbReference type="OrthoDB" id="9809318at2"/>
<organism evidence="2 3">
    <name type="scientific">Ureibacillus sinduriensis BLB-1 = JCM 15800</name>
    <dbReference type="NCBI Taxonomy" id="1384057"/>
    <lineage>
        <taxon>Bacteria</taxon>
        <taxon>Bacillati</taxon>
        <taxon>Bacillota</taxon>
        <taxon>Bacilli</taxon>
        <taxon>Bacillales</taxon>
        <taxon>Caryophanaceae</taxon>
        <taxon>Ureibacillus</taxon>
    </lineage>
</organism>
<dbReference type="PROSITE" id="PS50930">
    <property type="entry name" value="HTH_LYTTR"/>
    <property type="match status" value="1"/>
</dbReference>
<dbReference type="InterPro" id="IPR046947">
    <property type="entry name" value="LytR-like"/>
</dbReference>
<dbReference type="STRING" id="1384057.CD33_10515"/>
<dbReference type="PIRSF" id="PIRSF036612">
    <property type="entry name" value="ABC_ATP_LytTR"/>
    <property type="match status" value="1"/>
</dbReference>
<evidence type="ECO:0000313" key="2">
    <source>
        <dbReference type="EMBL" id="KGR75564.1"/>
    </source>
</evidence>
<name>A0A0A3HSZ2_9BACL</name>
<dbReference type="PANTHER" id="PTHR37299:SF1">
    <property type="entry name" value="STAGE 0 SPORULATION PROTEIN A HOMOLOG"/>
    <property type="match status" value="1"/>
</dbReference>